<evidence type="ECO:0000256" key="1">
    <source>
        <dbReference type="ARBA" id="ARBA00001946"/>
    </source>
</evidence>
<reference evidence="8 9" key="1">
    <citation type="submission" date="2019-02" db="EMBL/GenBank/DDBJ databases">
        <title>WGS of Pseudoxanthomonas species novum from clinical isolates.</title>
        <authorList>
            <person name="Bernier A.-M."/>
            <person name="Bernard K."/>
            <person name="Vachon A."/>
        </authorList>
    </citation>
    <scope>NUCLEOTIDE SEQUENCE [LARGE SCALE GENOMIC DNA]</scope>
    <source>
        <strain evidence="8 9">NML171200</strain>
    </source>
</reference>
<feature type="domain" description="GGDEF" evidence="7">
    <location>
        <begin position="842"/>
        <end position="973"/>
    </location>
</feature>
<accession>A0A4Q8L5N6</accession>
<protein>
    <recommendedName>
        <fullName evidence="2">diguanylate cyclase</fullName>
        <ecNumber evidence="2">2.7.7.65</ecNumber>
    </recommendedName>
</protein>
<feature type="transmembrane region" description="Helical" evidence="5">
    <location>
        <begin position="752"/>
        <end position="771"/>
    </location>
</feature>
<dbReference type="InterPro" id="IPR029787">
    <property type="entry name" value="Nucleotide_cyclase"/>
</dbReference>
<dbReference type="PANTHER" id="PTHR45138:SF9">
    <property type="entry name" value="DIGUANYLATE CYCLASE DGCM-RELATED"/>
    <property type="match status" value="1"/>
</dbReference>
<dbReference type="SMART" id="SM00267">
    <property type="entry name" value="GGDEF"/>
    <property type="match status" value="1"/>
</dbReference>
<dbReference type="SUPFAM" id="SSF55073">
    <property type="entry name" value="Nucleotide cyclase"/>
    <property type="match status" value="1"/>
</dbReference>
<dbReference type="Gene3D" id="3.30.70.270">
    <property type="match status" value="1"/>
</dbReference>
<sequence>MHARRAPARAIAKLRSARAFGAALAVLCLVGPAAAQVASLRVYGTADGLRSLGADCLVEDPQANVYACTYGGLYRYEGERFERVGANAGLDDAYVMNASPAPDGRGLWVATAANLYFWDGDKAVRVLDPSGAPVPFEVGHNVAALADGAVALSHSRALRATRDAGGAWRTRALFDRAAEQAHPELAELGAVYRDGQALWFGCGQTICRRADDGQVRVYGTGDGVPRDAWTAFLRDRHGTLWARSPRHILVLTPGATRFDERPVPPPSMLATTTRHLDLTEDSQGRVLTRSDGGTLRWDGRWQRFDAHNGLPDVPPNALLASRNGELWMSYGGLGVLRWRGYAGVENWGPANGLAGMPNWSLARDAQGAMLFGNERDLHRLPAGGGRIETLHNPLGEPVRDVFALTLGPDKAVWVALYRGQLLRLQGDELKVAATLPAKLRRIFFDDRHRLWLCTTEGVYLIDDLAHPVARRFEALPAVSFGDVEQDAQGRLWFAGKAGVMRLERDDRVTPIRVRGDMPNQLFDKLSIGRDGTLWLSVDDAGLFRGPIGQGDTLTIKEVEDPLLRDAIPYFIRHDRAGRLWVGGSMGLDVLQDGKWTRLHEANGLISEDISEGAFFEDADGSVWIGTSRGVSHLLHPDQLLARAPVTLRIARVERGGQRIESGAVLPWEQLPVRITLSTPGSLAGTDMLKFRYRLRDRQDAWIETNSRTLDFPLLGSGSQVIEVQALDVGRRAQSDVVTFSFEVRPPWWRSPLMLLLWGVAAVALVGSLWRWRVHAIVKHKQQLERLVAARTAELEADKRALELARTALQVQATHDGLTGLHNRTSIMEQLERETLRARAADLPLAVALLDLDHFKQVNDTHGHQVGDVVLSGVADRLANNMRGSDTIGRYGGEELLGLMPGLQPPASERLQALHDAVGARPLIIDGLSLHVTCSIGVAWLQPGETPNELLRRADRALYQAKREGRNRVVVASGEGATSSGPASGSAPALA</sequence>
<dbReference type="GO" id="GO:0005886">
    <property type="term" value="C:plasma membrane"/>
    <property type="evidence" value="ECO:0007669"/>
    <property type="project" value="TreeGrafter"/>
</dbReference>
<proteinExistence type="predicted"/>
<organism evidence="8 9">
    <name type="scientific">Pseudoxanthomonas winnipegensis</name>
    <dbReference type="NCBI Taxonomy" id="2480810"/>
    <lineage>
        <taxon>Bacteria</taxon>
        <taxon>Pseudomonadati</taxon>
        <taxon>Pseudomonadota</taxon>
        <taxon>Gammaproteobacteria</taxon>
        <taxon>Lysobacterales</taxon>
        <taxon>Lysobacteraceae</taxon>
        <taxon>Pseudoxanthomonas</taxon>
    </lineage>
</organism>
<dbReference type="Gene3D" id="2.60.40.10">
    <property type="entry name" value="Immunoglobulins"/>
    <property type="match status" value="1"/>
</dbReference>
<dbReference type="PROSITE" id="PS50887">
    <property type="entry name" value="GGDEF"/>
    <property type="match status" value="1"/>
</dbReference>
<feature type="signal peptide" evidence="6">
    <location>
        <begin position="1"/>
        <end position="35"/>
    </location>
</feature>
<evidence type="ECO:0000256" key="4">
    <source>
        <dbReference type="SAM" id="MobiDB-lite"/>
    </source>
</evidence>
<evidence type="ECO:0000256" key="3">
    <source>
        <dbReference type="ARBA" id="ARBA00034247"/>
    </source>
</evidence>
<dbReference type="InterPro" id="IPR000160">
    <property type="entry name" value="GGDEF_dom"/>
</dbReference>
<dbReference type="PANTHER" id="PTHR45138">
    <property type="entry name" value="REGULATORY COMPONENTS OF SENSORY TRANSDUCTION SYSTEM"/>
    <property type="match status" value="1"/>
</dbReference>
<evidence type="ECO:0000313" key="9">
    <source>
        <dbReference type="Proteomes" id="UP000292627"/>
    </source>
</evidence>
<dbReference type="Proteomes" id="UP000292627">
    <property type="component" value="Unassembled WGS sequence"/>
</dbReference>
<dbReference type="Pfam" id="PF07494">
    <property type="entry name" value="Reg_prop"/>
    <property type="match status" value="1"/>
</dbReference>
<dbReference type="SUPFAM" id="SSF63829">
    <property type="entry name" value="Calcium-dependent phosphotriesterase"/>
    <property type="match status" value="3"/>
</dbReference>
<dbReference type="Pfam" id="PF00990">
    <property type="entry name" value="GGDEF"/>
    <property type="match status" value="1"/>
</dbReference>
<dbReference type="GO" id="GO:0052621">
    <property type="term" value="F:diguanylate cyclase activity"/>
    <property type="evidence" value="ECO:0007669"/>
    <property type="project" value="UniProtKB-EC"/>
</dbReference>
<name>A0A4Q8L5N6_9GAMM</name>
<evidence type="ECO:0000256" key="2">
    <source>
        <dbReference type="ARBA" id="ARBA00012528"/>
    </source>
</evidence>
<dbReference type="FunFam" id="3.30.70.270:FF:000001">
    <property type="entry name" value="Diguanylate cyclase domain protein"/>
    <property type="match status" value="1"/>
</dbReference>
<dbReference type="Gene3D" id="2.130.10.10">
    <property type="entry name" value="YVTN repeat-like/Quinoprotein amine dehydrogenase"/>
    <property type="match status" value="3"/>
</dbReference>
<evidence type="ECO:0000256" key="5">
    <source>
        <dbReference type="SAM" id="Phobius"/>
    </source>
</evidence>
<gene>
    <name evidence="8" type="ORF">EA660_17465</name>
</gene>
<keyword evidence="5" id="KW-0472">Membrane</keyword>
<dbReference type="OrthoDB" id="176203at2"/>
<dbReference type="EC" id="2.7.7.65" evidence="2"/>
<dbReference type="InterPro" id="IPR013783">
    <property type="entry name" value="Ig-like_fold"/>
</dbReference>
<dbReference type="InterPro" id="IPR011110">
    <property type="entry name" value="Reg_prop"/>
</dbReference>
<comment type="catalytic activity">
    <reaction evidence="3">
        <text>2 GTP = 3',3'-c-di-GMP + 2 diphosphate</text>
        <dbReference type="Rhea" id="RHEA:24898"/>
        <dbReference type="ChEBI" id="CHEBI:33019"/>
        <dbReference type="ChEBI" id="CHEBI:37565"/>
        <dbReference type="ChEBI" id="CHEBI:58805"/>
        <dbReference type="EC" id="2.7.7.65"/>
    </reaction>
</comment>
<keyword evidence="5" id="KW-1133">Transmembrane helix</keyword>
<dbReference type="InterPro" id="IPR015943">
    <property type="entry name" value="WD40/YVTN_repeat-like_dom_sf"/>
</dbReference>
<dbReference type="InterPro" id="IPR050469">
    <property type="entry name" value="Diguanylate_Cyclase"/>
</dbReference>
<dbReference type="GO" id="GO:1902201">
    <property type="term" value="P:negative regulation of bacterial-type flagellum-dependent cell motility"/>
    <property type="evidence" value="ECO:0007669"/>
    <property type="project" value="TreeGrafter"/>
</dbReference>
<evidence type="ECO:0000313" key="8">
    <source>
        <dbReference type="EMBL" id="TAA21303.1"/>
    </source>
</evidence>
<dbReference type="CDD" id="cd01949">
    <property type="entry name" value="GGDEF"/>
    <property type="match status" value="1"/>
</dbReference>
<keyword evidence="6" id="KW-0732">Signal</keyword>
<comment type="caution">
    <text evidence="8">The sequence shown here is derived from an EMBL/GenBank/DDBJ whole genome shotgun (WGS) entry which is preliminary data.</text>
</comment>
<dbReference type="AlphaFoldDB" id="A0A4Q8L5N6"/>
<dbReference type="GO" id="GO:0043709">
    <property type="term" value="P:cell adhesion involved in single-species biofilm formation"/>
    <property type="evidence" value="ECO:0007669"/>
    <property type="project" value="TreeGrafter"/>
</dbReference>
<comment type="cofactor">
    <cofactor evidence="1">
        <name>Mg(2+)</name>
        <dbReference type="ChEBI" id="CHEBI:18420"/>
    </cofactor>
</comment>
<dbReference type="EMBL" id="SHMC01000009">
    <property type="protein sequence ID" value="TAA21303.1"/>
    <property type="molecule type" value="Genomic_DNA"/>
</dbReference>
<feature type="region of interest" description="Disordered" evidence="4">
    <location>
        <begin position="971"/>
        <end position="990"/>
    </location>
</feature>
<dbReference type="RefSeq" id="WP_130552744.1">
    <property type="nucleotide sequence ID" value="NZ_SHMC01000009.1"/>
</dbReference>
<evidence type="ECO:0000256" key="6">
    <source>
        <dbReference type="SAM" id="SignalP"/>
    </source>
</evidence>
<evidence type="ECO:0000259" key="7">
    <source>
        <dbReference type="PROSITE" id="PS50887"/>
    </source>
</evidence>
<dbReference type="InterPro" id="IPR043128">
    <property type="entry name" value="Rev_trsase/Diguanyl_cyclase"/>
</dbReference>
<keyword evidence="5" id="KW-0812">Transmembrane</keyword>
<feature type="chain" id="PRO_5020484365" description="diguanylate cyclase" evidence="6">
    <location>
        <begin position="36"/>
        <end position="990"/>
    </location>
</feature>
<dbReference type="NCBIfam" id="TIGR00254">
    <property type="entry name" value="GGDEF"/>
    <property type="match status" value="1"/>
</dbReference>